<organism evidence="1">
    <name type="scientific">marine sediment metagenome</name>
    <dbReference type="NCBI Taxonomy" id="412755"/>
    <lineage>
        <taxon>unclassified sequences</taxon>
        <taxon>metagenomes</taxon>
        <taxon>ecological metagenomes</taxon>
    </lineage>
</organism>
<accession>A0A0F9V8Z2</accession>
<evidence type="ECO:0000313" key="1">
    <source>
        <dbReference type="EMBL" id="KKN70026.1"/>
    </source>
</evidence>
<reference evidence="1" key="1">
    <citation type="journal article" date="2015" name="Nature">
        <title>Complex archaea that bridge the gap between prokaryotes and eukaryotes.</title>
        <authorList>
            <person name="Spang A."/>
            <person name="Saw J.H."/>
            <person name="Jorgensen S.L."/>
            <person name="Zaremba-Niedzwiedzka K."/>
            <person name="Martijn J."/>
            <person name="Lind A.E."/>
            <person name="van Eijk R."/>
            <person name="Schleper C."/>
            <person name="Guy L."/>
            <person name="Ettema T.J."/>
        </authorList>
    </citation>
    <scope>NUCLEOTIDE SEQUENCE</scope>
</reference>
<comment type="caution">
    <text evidence="1">The sequence shown here is derived from an EMBL/GenBank/DDBJ whole genome shotgun (WGS) entry which is preliminary data.</text>
</comment>
<dbReference type="AlphaFoldDB" id="A0A0F9V8Z2"/>
<gene>
    <name evidence="1" type="ORF">LCGC14_0434730</name>
</gene>
<sequence length="151" mass="17346">MDIKEAVKWSRFEISQLQWVMDLLPKDKLKGEAQKRLTEDYERADKRIEAQKILNSLAEKVESAEMPKKKSRLNIRPKVANDLIIDKENGIYNQAIDDCKLYIAKILDEGRIENIIGTFVLEQQSVRQAGKNTKYAKDLAKAIVKELGGEK</sequence>
<name>A0A0F9V8Z2_9ZZZZ</name>
<proteinExistence type="predicted"/>
<dbReference type="EMBL" id="LAZR01000412">
    <property type="protein sequence ID" value="KKN70026.1"/>
    <property type="molecule type" value="Genomic_DNA"/>
</dbReference>
<protein>
    <submittedName>
        <fullName evidence="1">Uncharacterized protein</fullName>
    </submittedName>
</protein>